<dbReference type="InterPro" id="IPR013230">
    <property type="entry name" value="Peptidase_M15A_C"/>
</dbReference>
<dbReference type="Gene3D" id="3.30.1380.10">
    <property type="match status" value="1"/>
</dbReference>
<dbReference type="Pfam" id="PF08291">
    <property type="entry name" value="Peptidase_M15_3"/>
    <property type="match status" value="1"/>
</dbReference>
<keyword evidence="6" id="KW-1185">Reference proteome</keyword>
<evidence type="ECO:0000256" key="1">
    <source>
        <dbReference type="SAM" id="SignalP"/>
    </source>
</evidence>
<feature type="chain" id="PRO_5006147673" evidence="1">
    <location>
        <begin position="21"/>
        <end position="169"/>
    </location>
</feature>
<comment type="caution">
    <text evidence="3">The sequence shown here is derived from an EMBL/GenBank/DDBJ whole genome shotgun (WGS) entry which is preliminary data.</text>
</comment>
<sequence length="169" mass="17730">MRMAGTVLPALIAATILVFAAPAVVAGDGDAAPAQGNMQVASTGGGLAALFGGGRNLSGFRQHVNAGAIVVRKSTPTECLPGNLKGVLGQVAEEFGAVSVQSTHRSPQRNRRAGGAPQSLHLDCRAIDFRVDARGREVMAWLREHPDIGGLKMYRNGVIHIDNGARRTW</sequence>
<dbReference type="EMBL" id="LJSX01000004">
    <property type="protein sequence ID" value="KPQ12036.1"/>
    <property type="molecule type" value="Genomic_DNA"/>
</dbReference>
<reference evidence="3 5" key="1">
    <citation type="submission" date="2015-09" db="EMBL/GenBank/DDBJ databases">
        <title>Identification and resolution of microdiversity through metagenomic sequencing of parallel consortia.</title>
        <authorList>
            <person name="Nelson W.C."/>
            <person name="Romine M.F."/>
            <person name="Lindemann S.R."/>
        </authorList>
    </citation>
    <scope>NUCLEOTIDE SEQUENCE [LARGE SCALE GENOMIC DNA]</scope>
    <source>
        <strain evidence="3">HL-109</strain>
    </source>
</reference>
<name>A0A0P8A3L6_9HYPH</name>
<dbReference type="OrthoDB" id="8382078at2"/>
<reference evidence="4 6" key="2">
    <citation type="submission" date="2016-08" db="EMBL/GenBank/DDBJ databases">
        <authorList>
            <person name="Varghese N."/>
            <person name="Submissions Spin"/>
        </authorList>
    </citation>
    <scope>NUCLEOTIDE SEQUENCE [LARGE SCALE GENOMIC DNA]</scope>
    <source>
        <strain evidence="4 6">HL-109</strain>
    </source>
</reference>
<dbReference type="AlphaFoldDB" id="A0A0P8A3L6"/>
<evidence type="ECO:0000313" key="6">
    <source>
        <dbReference type="Proteomes" id="UP000182800"/>
    </source>
</evidence>
<evidence type="ECO:0000313" key="5">
    <source>
        <dbReference type="Proteomes" id="UP000050497"/>
    </source>
</evidence>
<dbReference type="SUPFAM" id="SSF55166">
    <property type="entry name" value="Hedgehog/DD-peptidase"/>
    <property type="match status" value="1"/>
</dbReference>
<dbReference type="Proteomes" id="UP000182800">
    <property type="component" value="Unassembled WGS sequence"/>
</dbReference>
<gene>
    <name evidence="4" type="ORF">GA0071312_2413</name>
    <name evidence="3" type="ORF">HLUCCO17_04350</name>
</gene>
<accession>A0A0P8A3L6</accession>
<feature type="domain" description="Peptidase M15A C-terminal" evidence="2">
    <location>
        <begin position="84"/>
        <end position="162"/>
    </location>
</feature>
<evidence type="ECO:0000313" key="4">
    <source>
        <dbReference type="EMBL" id="SCC81469.1"/>
    </source>
</evidence>
<evidence type="ECO:0000259" key="2">
    <source>
        <dbReference type="Pfam" id="PF08291"/>
    </source>
</evidence>
<proteinExistence type="predicted"/>
<dbReference type="RefSeq" id="WP_074445167.1">
    <property type="nucleotide sequence ID" value="NZ_FMBM01000002.1"/>
</dbReference>
<protein>
    <submittedName>
        <fullName evidence="3">Peptidase M15</fullName>
    </submittedName>
</protein>
<feature type="signal peptide" evidence="1">
    <location>
        <begin position="1"/>
        <end position="20"/>
    </location>
</feature>
<dbReference type="EMBL" id="FMBM01000002">
    <property type="protein sequence ID" value="SCC81469.1"/>
    <property type="molecule type" value="Genomic_DNA"/>
</dbReference>
<evidence type="ECO:0000313" key="3">
    <source>
        <dbReference type="EMBL" id="KPQ12036.1"/>
    </source>
</evidence>
<dbReference type="STRING" id="1653334.GA0071312_2413"/>
<dbReference type="InterPro" id="IPR009045">
    <property type="entry name" value="Zn_M74/Hedgehog-like"/>
</dbReference>
<keyword evidence="1" id="KW-0732">Signal</keyword>
<dbReference type="Proteomes" id="UP000050497">
    <property type="component" value="Unassembled WGS sequence"/>
</dbReference>
<organism evidence="3 5">
    <name type="scientific">Saliniramus fredricksonii</name>
    <dbReference type="NCBI Taxonomy" id="1653334"/>
    <lineage>
        <taxon>Bacteria</taxon>
        <taxon>Pseudomonadati</taxon>
        <taxon>Pseudomonadota</taxon>
        <taxon>Alphaproteobacteria</taxon>
        <taxon>Hyphomicrobiales</taxon>
        <taxon>Salinarimonadaceae</taxon>
        <taxon>Saliniramus</taxon>
    </lineage>
</organism>